<dbReference type="PANTHER" id="PTHR23270">
    <property type="entry name" value="PROGRAMMED CELL DEATH PROTEIN 11 PRE-RRNA PROCESSING PROTEIN RRP5"/>
    <property type="match status" value="1"/>
</dbReference>
<evidence type="ECO:0000313" key="3">
    <source>
        <dbReference type="Proteomes" id="UP001141327"/>
    </source>
</evidence>
<feature type="compositionally biased region" description="Acidic residues" evidence="1">
    <location>
        <begin position="40"/>
        <end position="58"/>
    </location>
</feature>
<dbReference type="PANTHER" id="PTHR23270:SF10">
    <property type="entry name" value="PROTEIN RRP5 HOMOLOG"/>
    <property type="match status" value="1"/>
</dbReference>
<keyword evidence="3" id="KW-1185">Reference proteome</keyword>
<name>A0ABQ8UAN3_9EUKA</name>
<comment type="caution">
    <text evidence="2">The sequence shown here is derived from an EMBL/GenBank/DDBJ whole genome shotgun (WGS) entry which is preliminary data.</text>
</comment>
<dbReference type="InterPro" id="IPR045209">
    <property type="entry name" value="Rrp5"/>
</dbReference>
<feature type="compositionally biased region" description="Acidic residues" evidence="1">
    <location>
        <begin position="22"/>
        <end position="31"/>
    </location>
</feature>
<feature type="region of interest" description="Disordered" evidence="1">
    <location>
        <begin position="1"/>
        <end position="93"/>
    </location>
</feature>
<dbReference type="EMBL" id="JAPMOS010000158">
    <property type="protein sequence ID" value="KAJ4454415.1"/>
    <property type="molecule type" value="Genomic_DNA"/>
</dbReference>
<dbReference type="Gene3D" id="1.25.40.10">
    <property type="entry name" value="Tetratricopeptide repeat domain"/>
    <property type="match status" value="1"/>
</dbReference>
<organism evidence="2 3">
    <name type="scientific">Paratrimastix pyriformis</name>
    <dbReference type="NCBI Taxonomy" id="342808"/>
    <lineage>
        <taxon>Eukaryota</taxon>
        <taxon>Metamonada</taxon>
        <taxon>Preaxostyla</taxon>
        <taxon>Paratrimastigidae</taxon>
        <taxon>Paratrimastix</taxon>
    </lineage>
</organism>
<dbReference type="InterPro" id="IPR011990">
    <property type="entry name" value="TPR-like_helical_dom_sf"/>
</dbReference>
<proteinExistence type="predicted"/>
<protein>
    <submittedName>
        <fullName evidence="2">Uncharacterized protein</fullName>
    </submittedName>
</protein>
<evidence type="ECO:0000313" key="2">
    <source>
        <dbReference type="EMBL" id="KAJ4454415.1"/>
    </source>
</evidence>
<gene>
    <name evidence="2" type="ORF">PAPYR_10865</name>
</gene>
<dbReference type="SUPFAM" id="SSF48452">
    <property type="entry name" value="TPR-like"/>
    <property type="match status" value="1"/>
</dbReference>
<sequence>MPKNLASPVSKPNPKRPVPQPAEDEEEEVSIDGDSVAEPQEPESDGAEGGDTSGEDEQTEKKEFKKQTTKQRRAHRAQKIAAQRSIEQRERELSDPNLIPHTTADYERFLVAWPNCSFLWVRFMAHHLALGEVDPARAVAERALKVINVRDDAERLNVWLCLLNLEHLYGTEATLTAAMKRALQACDQKPVYRHLIALMEHAARPERADAYHKDMLKKNKQSCKC</sequence>
<feature type="compositionally biased region" description="Basic residues" evidence="1">
    <location>
        <begin position="67"/>
        <end position="78"/>
    </location>
</feature>
<dbReference type="Proteomes" id="UP001141327">
    <property type="component" value="Unassembled WGS sequence"/>
</dbReference>
<accession>A0ABQ8UAN3</accession>
<reference evidence="2" key="1">
    <citation type="journal article" date="2022" name="bioRxiv">
        <title>Genomics of Preaxostyla Flagellates Illuminates Evolutionary Transitions and the Path Towards Mitochondrial Loss.</title>
        <authorList>
            <person name="Novak L.V.F."/>
            <person name="Treitli S.C."/>
            <person name="Pyrih J."/>
            <person name="Halakuc P."/>
            <person name="Pipaliya S.V."/>
            <person name="Vacek V."/>
            <person name="Brzon O."/>
            <person name="Soukal P."/>
            <person name="Eme L."/>
            <person name="Dacks J.B."/>
            <person name="Karnkowska A."/>
            <person name="Elias M."/>
            <person name="Hampl V."/>
        </authorList>
    </citation>
    <scope>NUCLEOTIDE SEQUENCE</scope>
    <source>
        <strain evidence="2">RCP-MX</strain>
    </source>
</reference>
<evidence type="ECO:0000256" key="1">
    <source>
        <dbReference type="SAM" id="MobiDB-lite"/>
    </source>
</evidence>